<dbReference type="CDD" id="cd03696">
    <property type="entry name" value="SelB_II"/>
    <property type="match status" value="1"/>
</dbReference>
<evidence type="ECO:0000256" key="4">
    <source>
        <dbReference type="ARBA" id="ARBA00023134"/>
    </source>
</evidence>
<dbReference type="InterPro" id="IPR000795">
    <property type="entry name" value="T_Tr_GTP-bd_dom"/>
</dbReference>
<dbReference type="PROSITE" id="PS51722">
    <property type="entry name" value="G_TR_2"/>
    <property type="match status" value="1"/>
</dbReference>
<dbReference type="AlphaFoldDB" id="A0AAU7E8C9"/>
<feature type="domain" description="Tr-type G" evidence="5">
    <location>
        <begin position="1"/>
        <end position="224"/>
    </location>
</feature>
<dbReference type="NCBIfam" id="TIGR00475">
    <property type="entry name" value="selB"/>
    <property type="match status" value="1"/>
</dbReference>
<dbReference type="GO" id="GO:0003723">
    <property type="term" value="F:RNA binding"/>
    <property type="evidence" value="ECO:0007669"/>
    <property type="project" value="InterPro"/>
</dbReference>
<protein>
    <submittedName>
        <fullName evidence="6">Selenocysteine-specific translation elongation factor</fullName>
    </submittedName>
</protein>
<dbReference type="GO" id="GO:0005829">
    <property type="term" value="C:cytosol"/>
    <property type="evidence" value="ECO:0007669"/>
    <property type="project" value="TreeGrafter"/>
</dbReference>
<dbReference type="Pfam" id="PF09107">
    <property type="entry name" value="WHD_3rd_SelB"/>
    <property type="match status" value="1"/>
</dbReference>
<dbReference type="GO" id="GO:0005525">
    <property type="term" value="F:GTP binding"/>
    <property type="evidence" value="ECO:0007669"/>
    <property type="project" value="UniProtKB-KW"/>
</dbReference>
<dbReference type="SUPFAM" id="SSF46785">
    <property type="entry name" value="Winged helix' DNA-binding domain"/>
    <property type="match status" value="1"/>
</dbReference>
<evidence type="ECO:0000256" key="2">
    <source>
        <dbReference type="ARBA" id="ARBA00022490"/>
    </source>
</evidence>
<dbReference type="InterPro" id="IPR009000">
    <property type="entry name" value="Transl_B-barrel_sf"/>
</dbReference>
<dbReference type="SUPFAM" id="SSF50447">
    <property type="entry name" value="Translation proteins"/>
    <property type="match status" value="1"/>
</dbReference>
<dbReference type="Gene3D" id="3.40.50.300">
    <property type="entry name" value="P-loop containing nucleotide triphosphate hydrolases"/>
    <property type="match status" value="1"/>
</dbReference>
<dbReference type="InterPro" id="IPR005225">
    <property type="entry name" value="Small_GTP-bd"/>
</dbReference>
<reference evidence="6" key="1">
    <citation type="submission" date="2024-05" db="EMBL/GenBank/DDBJ databases">
        <title>Campylobacter coli isolated from environmental waters in Slovenia.</title>
        <authorList>
            <person name="Zautner A.E."/>
            <person name="Bunk B."/>
            <person name="Riedel T."/>
            <person name="Sproeer C."/>
        </authorList>
    </citation>
    <scope>NUCLEOTIDE SEQUENCE</scope>
    <source>
        <strain evidence="6">CCS1377</strain>
    </source>
</reference>
<dbReference type="Gene3D" id="1.10.10.10">
    <property type="entry name" value="Winged helix-like DNA-binding domain superfamily/Winged helix DNA-binding domain"/>
    <property type="match status" value="1"/>
</dbReference>
<accession>A0AAU7E8C9</accession>
<keyword evidence="6" id="KW-0251">Elongation factor</keyword>
<dbReference type="CDD" id="cd04171">
    <property type="entry name" value="SelB"/>
    <property type="match status" value="1"/>
</dbReference>
<keyword evidence="4" id="KW-0342">GTP-binding</keyword>
<evidence type="ECO:0000256" key="1">
    <source>
        <dbReference type="ARBA" id="ARBA00004496"/>
    </source>
</evidence>
<gene>
    <name evidence="6" type="primary">selB</name>
    <name evidence="6" type="ORF">AAH949_01050</name>
</gene>
<keyword evidence="4" id="KW-0547">Nucleotide-binding</keyword>
<evidence type="ECO:0000256" key="3">
    <source>
        <dbReference type="ARBA" id="ARBA00022917"/>
    </source>
</evidence>
<dbReference type="InterPro" id="IPR015191">
    <property type="entry name" value="SelB_WHD4"/>
</dbReference>
<dbReference type="Pfam" id="PF00009">
    <property type="entry name" value="GTP_EFTU"/>
    <property type="match status" value="1"/>
</dbReference>
<evidence type="ECO:0000313" key="6">
    <source>
        <dbReference type="EMBL" id="XBJ29452.1"/>
    </source>
</evidence>
<name>A0AAU7E8C9_9BACT</name>
<evidence type="ECO:0000259" key="5">
    <source>
        <dbReference type="PROSITE" id="PS51722"/>
    </source>
</evidence>
<dbReference type="GO" id="GO:0003924">
    <property type="term" value="F:GTPase activity"/>
    <property type="evidence" value="ECO:0007669"/>
    <property type="project" value="InterPro"/>
</dbReference>
<keyword evidence="2" id="KW-0963">Cytoplasm</keyword>
<dbReference type="InterPro" id="IPR004535">
    <property type="entry name" value="Transl_elong_SelB"/>
</dbReference>
<keyword evidence="3" id="KW-0648">Protein biosynthesis</keyword>
<dbReference type="InterPro" id="IPR036388">
    <property type="entry name" value="WH-like_DNA-bd_sf"/>
</dbReference>
<dbReference type="GO" id="GO:0003746">
    <property type="term" value="F:translation elongation factor activity"/>
    <property type="evidence" value="ECO:0007669"/>
    <property type="project" value="UniProtKB-KW"/>
</dbReference>
<dbReference type="InterPro" id="IPR027417">
    <property type="entry name" value="P-loop_NTPase"/>
</dbReference>
<dbReference type="NCBIfam" id="TIGR00231">
    <property type="entry name" value="small_GTP"/>
    <property type="match status" value="1"/>
</dbReference>
<dbReference type="RefSeq" id="WP_348518710.1">
    <property type="nucleotide sequence ID" value="NZ_CP155620.1"/>
</dbReference>
<sequence length="599" mass="69414">MNSLLIGTAGHIDHGKTSLIKALNGFEGDSLKEEKERQITINLSFSNLICKEKHLSFIDVPGHKDLVKTMISGAFGFSACLFVVDINEGLKEQSIEHLEVLEILGIKDIILVFSKCDLCENLKEQGQKILNALNFVPKEIFYTSIKDEASIKKLKNYLLNLECKNTDEKLVFRYYIDRVFSLKGIGTVITGSLNEGKIALNEKIICLDNQKELIIKNIQNHENNFNEISAFNRVALSLNCDYKELKKGFLLSKKGFFKGFKECDVLIKAKNLKNAKMLFCVGTKSIECKVNILKELENDEFFAHLDFEKNLFLCFDEKFVLLQNNRVIGGGRVLNPMSEPLKREQKNKFLMFLKNKDLKKAFEFLTNTHKYGFGLLSSYQRFKLGHEEALNLAKELNEVFIDEKNLNVYNLSILDEFKKFVSFILEKNPYAMLSAISLALRLSWASVEFCEFGLKNMTNLLDFKNGVYFKKGIDFEKLKEKNNNELYEMLKKQGIKAEAPYNLYDFLELDRKSGDEMLKKLTKQNLIVRLTHNLFVEKNALNKLMEECFELLKNESLDVQKMKEYFNFSRKYAIAYLEYLDKNEKVTKINEKRYLKDNI</sequence>
<organism evidence="6">
    <name type="scientific">Campylobacter sp. CCS1377</name>
    <dbReference type="NCBI Taxonomy" id="3158229"/>
    <lineage>
        <taxon>Bacteria</taxon>
        <taxon>Pseudomonadati</taxon>
        <taxon>Campylobacterota</taxon>
        <taxon>Epsilonproteobacteria</taxon>
        <taxon>Campylobacterales</taxon>
        <taxon>Campylobacteraceae</taxon>
        <taxon>Campylobacter</taxon>
    </lineage>
</organism>
<dbReference type="InterPro" id="IPR050055">
    <property type="entry name" value="EF-Tu_GTPase"/>
</dbReference>
<dbReference type="Gene3D" id="2.40.30.10">
    <property type="entry name" value="Translation factors"/>
    <property type="match status" value="1"/>
</dbReference>
<dbReference type="PANTHER" id="PTHR43721">
    <property type="entry name" value="ELONGATION FACTOR TU-RELATED"/>
    <property type="match status" value="1"/>
</dbReference>
<dbReference type="EMBL" id="CP155620">
    <property type="protein sequence ID" value="XBJ29452.1"/>
    <property type="molecule type" value="Genomic_DNA"/>
</dbReference>
<proteinExistence type="predicted"/>
<dbReference type="SUPFAM" id="SSF52540">
    <property type="entry name" value="P-loop containing nucleoside triphosphate hydrolases"/>
    <property type="match status" value="1"/>
</dbReference>
<comment type="subcellular location">
    <subcellularLocation>
        <location evidence="1">Cytoplasm</location>
    </subcellularLocation>
</comment>
<dbReference type="GO" id="GO:0001514">
    <property type="term" value="P:selenocysteine incorporation"/>
    <property type="evidence" value="ECO:0007669"/>
    <property type="project" value="InterPro"/>
</dbReference>
<dbReference type="InterPro" id="IPR036390">
    <property type="entry name" value="WH_DNA-bd_sf"/>
</dbReference>
<dbReference type="PANTHER" id="PTHR43721:SF22">
    <property type="entry name" value="ELONGATION FACTOR TU, MITOCHONDRIAL"/>
    <property type="match status" value="1"/>
</dbReference>